<keyword evidence="1" id="KW-0645">Protease</keyword>
<dbReference type="Pfam" id="PF03577">
    <property type="entry name" value="Peptidase_C69"/>
    <property type="match status" value="1"/>
</dbReference>
<dbReference type="PANTHER" id="PTHR12994">
    <property type="entry name" value="SECERNIN"/>
    <property type="match status" value="1"/>
</dbReference>
<feature type="chain" id="PRO_5020719830" description="Dipeptidase" evidence="2">
    <location>
        <begin position="26"/>
        <end position="556"/>
    </location>
</feature>
<dbReference type="AlphaFoldDB" id="A0A4R8M3E5"/>
<dbReference type="EMBL" id="SORI01000011">
    <property type="protein sequence ID" value="TDY59713.1"/>
    <property type="molecule type" value="Genomic_DNA"/>
</dbReference>
<dbReference type="GO" id="GO:0016805">
    <property type="term" value="F:dipeptidase activity"/>
    <property type="evidence" value="ECO:0007669"/>
    <property type="project" value="UniProtKB-KW"/>
</dbReference>
<evidence type="ECO:0000256" key="2">
    <source>
        <dbReference type="SAM" id="SignalP"/>
    </source>
</evidence>
<evidence type="ECO:0000313" key="4">
    <source>
        <dbReference type="Proteomes" id="UP000295066"/>
    </source>
</evidence>
<feature type="signal peptide" evidence="2">
    <location>
        <begin position="1"/>
        <end position="25"/>
    </location>
</feature>
<gene>
    <name evidence="3" type="ORF">C8D99_11147</name>
</gene>
<dbReference type="GO" id="GO:0006508">
    <property type="term" value="P:proteolysis"/>
    <property type="evidence" value="ECO:0007669"/>
    <property type="project" value="UniProtKB-KW"/>
</dbReference>
<dbReference type="GO" id="GO:0070004">
    <property type="term" value="F:cysteine-type exopeptidase activity"/>
    <property type="evidence" value="ECO:0007669"/>
    <property type="project" value="InterPro"/>
</dbReference>
<dbReference type="EC" id="3.4.-.-" evidence="1"/>
<name>A0A4R8M3E5_9BACT</name>
<reference evidence="3 4" key="1">
    <citation type="submission" date="2019-03" db="EMBL/GenBank/DDBJ databases">
        <title>Genomic Encyclopedia of Type Strains, Phase IV (KMG-IV): sequencing the most valuable type-strain genomes for metagenomic binning, comparative biology and taxonomic classification.</title>
        <authorList>
            <person name="Goeker M."/>
        </authorList>
    </citation>
    <scope>NUCLEOTIDE SEQUENCE [LARGE SCALE GENOMIC DNA]</scope>
    <source>
        <strain evidence="3 4">DSM 25964</strain>
    </source>
</reference>
<dbReference type="OrthoDB" id="9764088at2"/>
<sequence>MRSRRFSGILFACVLAAFAASTALACTPLGVGAKASTDGSVIVSHTCDGWYDHRIRIVPGGEHKSGEMVDIYNIMCYDTRPDRPVKKVGEIPQVEKTYTYFHIGYPFMNDQQLMMGEFTWSGRDELATPEGLFYIENLQALGLARAATAREAIKVMGELAEKYGYADGGETLVIGDTKELWVFEICGPGLWNRESGRPGAHWVARRVPDDQVFVGANRARIGVVDFADTENFMFSTDITKLPEQMGWWKPGTPFHYADIFNPDPYGYPYYQARREWRALNLAAPSQKFDVLGEYDHYPFSVKPDKKLSVRDIMDIYSDHLEGTEYDLTKDAASGPFGNPNRWPTPAAVRPEDRKGMDWERPIAMFRCSYSFVSQSRDWLPNPIGGVLWFGQDAPDTTVYVPIYCGVTELPKPWTTGKRAEFDRESAWWAFNLVNNWANLRWDAMYKVIRAKKAEYEDVFFSLQAQVEEKALELYRKNPAEAVAYLTGYTNDNLNKVEKGWWDFAFHLIGKFYDGGMINEDGKMTSPGYPAEYLKNVGFGDLTIRDLERAKSREASK</sequence>
<protein>
    <recommendedName>
        <fullName evidence="1">Dipeptidase</fullName>
        <ecNumber evidence="1">3.4.-.-</ecNumber>
    </recommendedName>
</protein>
<keyword evidence="2" id="KW-0732">Signal</keyword>
<dbReference type="RefSeq" id="WP_133957863.1">
    <property type="nucleotide sequence ID" value="NZ_SORI01000011.1"/>
</dbReference>
<evidence type="ECO:0000256" key="1">
    <source>
        <dbReference type="RuleBase" id="RU364089"/>
    </source>
</evidence>
<organism evidence="3 4">
    <name type="scientific">Aminivibrio pyruvatiphilus</name>
    <dbReference type="NCBI Taxonomy" id="1005740"/>
    <lineage>
        <taxon>Bacteria</taxon>
        <taxon>Thermotogati</taxon>
        <taxon>Synergistota</taxon>
        <taxon>Synergistia</taxon>
        <taxon>Synergistales</taxon>
        <taxon>Aminobacteriaceae</taxon>
        <taxon>Aminivibrio</taxon>
    </lineage>
</organism>
<proteinExistence type="inferred from homology"/>
<dbReference type="InterPro" id="IPR005322">
    <property type="entry name" value="Peptidase_C69"/>
</dbReference>
<keyword evidence="1" id="KW-0224">Dipeptidase</keyword>
<dbReference type="PANTHER" id="PTHR12994:SF17">
    <property type="entry name" value="LD30995P"/>
    <property type="match status" value="1"/>
</dbReference>
<accession>A0A4R8M3E5</accession>
<dbReference type="Proteomes" id="UP000295066">
    <property type="component" value="Unassembled WGS sequence"/>
</dbReference>
<keyword evidence="4" id="KW-1185">Reference proteome</keyword>
<keyword evidence="1" id="KW-0378">Hydrolase</keyword>
<comment type="similarity">
    <text evidence="1">Belongs to the peptidase C69 family.</text>
</comment>
<comment type="caution">
    <text evidence="3">The sequence shown here is derived from an EMBL/GenBank/DDBJ whole genome shotgun (WGS) entry which is preliminary data.</text>
</comment>
<dbReference type="PROSITE" id="PS51257">
    <property type="entry name" value="PROKAR_LIPOPROTEIN"/>
    <property type="match status" value="1"/>
</dbReference>
<evidence type="ECO:0000313" key="3">
    <source>
        <dbReference type="EMBL" id="TDY59713.1"/>
    </source>
</evidence>
<comment type="catalytic activity">
    <reaction evidence="1">
        <text>an L-aminoacyl-L-amino acid + H2O = 2 an L-alpha-amino acid</text>
        <dbReference type="Rhea" id="RHEA:48940"/>
        <dbReference type="ChEBI" id="CHEBI:15377"/>
        <dbReference type="ChEBI" id="CHEBI:59869"/>
        <dbReference type="ChEBI" id="CHEBI:77460"/>
    </reaction>
</comment>